<dbReference type="EMBL" id="VRMQ01000002">
    <property type="protein sequence ID" value="TXN16383.1"/>
    <property type="molecule type" value="Genomic_DNA"/>
</dbReference>
<evidence type="ECO:0000313" key="7">
    <source>
        <dbReference type="Proteomes" id="UP000321504"/>
    </source>
</evidence>
<dbReference type="Gene3D" id="1.10.443.10">
    <property type="entry name" value="Intergrase catalytic core"/>
    <property type="match status" value="1"/>
</dbReference>
<evidence type="ECO:0000259" key="5">
    <source>
        <dbReference type="PROSITE" id="PS51900"/>
    </source>
</evidence>
<keyword evidence="2 4" id="KW-0238">DNA-binding</keyword>
<dbReference type="RefSeq" id="WP_025542383.1">
    <property type="nucleotide sequence ID" value="NZ_CANUIM010000073.1"/>
</dbReference>
<evidence type="ECO:0000256" key="1">
    <source>
        <dbReference type="ARBA" id="ARBA00022908"/>
    </source>
</evidence>
<name>A0AA46L542_VIBPH</name>
<evidence type="ECO:0000256" key="4">
    <source>
        <dbReference type="PROSITE-ProRule" id="PRU01248"/>
    </source>
</evidence>
<dbReference type="InterPro" id="IPR002104">
    <property type="entry name" value="Integrase_catalytic"/>
</dbReference>
<dbReference type="InterPro" id="IPR011010">
    <property type="entry name" value="DNA_brk_join_enz"/>
</dbReference>
<dbReference type="InterPro" id="IPR010998">
    <property type="entry name" value="Integrase_recombinase_N"/>
</dbReference>
<dbReference type="AlphaFoldDB" id="A0AA46L542"/>
<evidence type="ECO:0000256" key="3">
    <source>
        <dbReference type="ARBA" id="ARBA00023172"/>
    </source>
</evidence>
<dbReference type="GO" id="GO:0006310">
    <property type="term" value="P:DNA recombination"/>
    <property type="evidence" value="ECO:0007669"/>
    <property type="project" value="UniProtKB-KW"/>
</dbReference>
<proteinExistence type="predicted"/>
<dbReference type="SUPFAM" id="SSF56349">
    <property type="entry name" value="DNA breaking-rejoining enzymes"/>
    <property type="match status" value="1"/>
</dbReference>
<sequence>MNARKRTTGRERIPKHLYVEKRKGQTRYRFTLIDGTKMLMPAEFSLDDIIAAANAYNDEHRPAQHFQISPRSRKDKFNRPMNEWLEHVMVRIKNEEELSAEILRQVSSDIARLNEFLGDKFSKSINLETMNDFLNTYYGDKSKEVYNKKLSRLKKIFSYLADESAIGENFMLNKKPKRLNASDNKKERLDLDIEAFKAIEKEAPLFLKVAMGLSIQSTHAVAELHRIKYRIPKPKPDTCGIVWFDTPKPENGEMVFGTLYIHRAKVKNAKTSYVAIPVTSAIKEVVELSKTDKLHCPYVVHRRPARNNNIAKQCDHRYQVTSRMISETFSKVRDELGLYSNVEKAKRPTFHEIRRLSAKLIDEMGVNPRQRMAHASDRTTQIYTDSHDVEWHEVPAISVAI</sequence>
<organism evidence="6 7">
    <name type="scientific">Vibrio parahaemolyticus</name>
    <dbReference type="NCBI Taxonomy" id="670"/>
    <lineage>
        <taxon>Bacteria</taxon>
        <taxon>Pseudomonadati</taxon>
        <taxon>Pseudomonadota</taxon>
        <taxon>Gammaproteobacteria</taxon>
        <taxon>Vibrionales</taxon>
        <taxon>Vibrionaceae</taxon>
        <taxon>Vibrio</taxon>
    </lineage>
</organism>
<evidence type="ECO:0000313" key="6">
    <source>
        <dbReference type="EMBL" id="TXN16383.1"/>
    </source>
</evidence>
<dbReference type="GO" id="GO:0003677">
    <property type="term" value="F:DNA binding"/>
    <property type="evidence" value="ECO:0007669"/>
    <property type="project" value="UniProtKB-UniRule"/>
</dbReference>
<keyword evidence="1" id="KW-0229">DNA integration</keyword>
<dbReference type="Gene3D" id="1.10.150.130">
    <property type="match status" value="1"/>
</dbReference>
<dbReference type="Proteomes" id="UP000321504">
    <property type="component" value="Unassembled WGS sequence"/>
</dbReference>
<keyword evidence="3" id="KW-0233">DNA recombination</keyword>
<protein>
    <submittedName>
        <fullName evidence="6">Tyrosine-type recombinase/integrase</fullName>
    </submittedName>
</protein>
<accession>A0AA46L542</accession>
<dbReference type="PROSITE" id="PS51900">
    <property type="entry name" value="CB"/>
    <property type="match status" value="1"/>
</dbReference>
<gene>
    <name evidence="6" type="ORF">FVP01_10505</name>
</gene>
<evidence type="ECO:0000256" key="2">
    <source>
        <dbReference type="ARBA" id="ARBA00023125"/>
    </source>
</evidence>
<reference evidence="6 7" key="1">
    <citation type="submission" date="2019-08" db="EMBL/GenBank/DDBJ databases">
        <title>Emerging of two pre-pandemic pathogenic O4:KUT lineages of Vibrio parahaemolyticus in coastal eastern China.</title>
        <authorList>
            <person name="Yu H."/>
        </authorList>
    </citation>
    <scope>NUCLEOTIDE SEQUENCE [LARGE SCALE GENOMIC DNA]</scope>
    <source>
        <strain evidence="6 7">HZ17-383</strain>
    </source>
</reference>
<dbReference type="Pfam" id="PF00589">
    <property type="entry name" value="Phage_integrase"/>
    <property type="match status" value="1"/>
</dbReference>
<dbReference type="GO" id="GO:0015074">
    <property type="term" value="P:DNA integration"/>
    <property type="evidence" value="ECO:0007669"/>
    <property type="project" value="UniProtKB-KW"/>
</dbReference>
<dbReference type="InterPro" id="IPR044068">
    <property type="entry name" value="CB"/>
</dbReference>
<dbReference type="InterPro" id="IPR013762">
    <property type="entry name" value="Integrase-like_cat_sf"/>
</dbReference>
<comment type="caution">
    <text evidence="6">The sequence shown here is derived from an EMBL/GenBank/DDBJ whole genome shotgun (WGS) entry which is preliminary data.</text>
</comment>
<feature type="domain" description="Core-binding (CB)" evidence="5">
    <location>
        <begin position="75"/>
        <end position="161"/>
    </location>
</feature>